<evidence type="ECO:0000313" key="3">
    <source>
        <dbReference type="Proteomes" id="UP001549366"/>
    </source>
</evidence>
<accession>A0ABV2SC47</accession>
<gene>
    <name evidence="2" type="ORF">V5J35_000131</name>
</gene>
<name>A0ABV2SC47_9GAMM</name>
<organism evidence="2 3">
    <name type="scientific">Endozoicomonas lisbonensis</name>
    <dbReference type="NCBI Taxonomy" id="3120522"/>
    <lineage>
        <taxon>Bacteria</taxon>
        <taxon>Pseudomonadati</taxon>
        <taxon>Pseudomonadota</taxon>
        <taxon>Gammaproteobacteria</taxon>
        <taxon>Oceanospirillales</taxon>
        <taxon>Endozoicomonadaceae</taxon>
        <taxon>Endozoicomonas</taxon>
    </lineage>
</organism>
<evidence type="ECO:0008006" key="4">
    <source>
        <dbReference type="Google" id="ProtNLM"/>
    </source>
</evidence>
<evidence type="ECO:0000256" key="1">
    <source>
        <dbReference type="SAM" id="SignalP"/>
    </source>
</evidence>
<protein>
    <recommendedName>
        <fullName evidence="4">Cytochrome c domain-containing protein</fullName>
    </recommendedName>
</protein>
<proteinExistence type="predicted"/>
<keyword evidence="1" id="KW-0732">Signal</keyword>
<feature type="chain" id="PRO_5046750254" description="Cytochrome c domain-containing protein" evidence="1">
    <location>
        <begin position="24"/>
        <end position="587"/>
    </location>
</feature>
<evidence type="ECO:0000313" key="2">
    <source>
        <dbReference type="EMBL" id="MET4754939.1"/>
    </source>
</evidence>
<feature type="signal peptide" evidence="1">
    <location>
        <begin position="1"/>
        <end position="23"/>
    </location>
</feature>
<sequence>MKYRMFPAWLTLLSGLFCQMVLADDSALYDPKTKESDLPDKYSYKGQGQPAFIQTLVPSKAQIDINQKYFEICEAELGAFPKETIDCRNAQPILMQRTTSDGKVTRLTLDNIPDSIPRVRDGENQVTFGPDNLASSITTCDKPSGIFRDMKNVGCVPGDRIGHVRNELSNGDQVDWVYICRKNSKFMADEFLYNELGLIGYNRNTGKTCYFAGQATLRFSVETEEEDNKDKSKKKTDIDIIVGKDIPPPKGRDFDKRAVSHWSMPPGGCTSCHSQGPFVRYPFTEQVCLADEDTEKCSLKPEHSFATVRECNHFLYKNRQALPGDYKCKKVMPERQPGMLYSVISPFTDSRLQEHIKDLSSKYKTSQDEYLGEFVGATLEKWHEPKRLAEKQAEPCTLCHAIGDGRYGERFMQSAFRLGQTVPQADYHFRSRLYWSNLSEKSKEAGFHDEKIKTAVLPAKNQGKDSKEIKNAVLEDLSEKAYLLAIQRVKECSTSKDKEPKERCKWEDHWTLEKIKEEPLNYLKANCSYCHDGNTEWRKLMTEADYKENAAIVMRRIQEDNPAIIMPPSGSLPPSAINIIKAYLQGK</sequence>
<keyword evidence="3" id="KW-1185">Reference proteome</keyword>
<dbReference type="RefSeq" id="WP_354011535.1">
    <property type="nucleotide sequence ID" value="NZ_JBEWTA010000003.1"/>
</dbReference>
<dbReference type="Proteomes" id="UP001549366">
    <property type="component" value="Unassembled WGS sequence"/>
</dbReference>
<comment type="caution">
    <text evidence="2">The sequence shown here is derived from an EMBL/GenBank/DDBJ whole genome shotgun (WGS) entry which is preliminary data.</text>
</comment>
<dbReference type="InterPro" id="IPR036280">
    <property type="entry name" value="Multihaem_cyt_sf"/>
</dbReference>
<dbReference type="EMBL" id="JBEWTB010000001">
    <property type="protein sequence ID" value="MET4754939.1"/>
    <property type="molecule type" value="Genomic_DNA"/>
</dbReference>
<reference evidence="2 3" key="1">
    <citation type="submission" date="2024-06" db="EMBL/GenBank/DDBJ databases">
        <title>Genomic Encyclopedia of Type Strains, Phase V (KMG-V): Genome sequencing to study the core and pangenomes of soil and plant-associated prokaryotes.</title>
        <authorList>
            <person name="Whitman W."/>
        </authorList>
    </citation>
    <scope>NUCLEOTIDE SEQUENCE [LARGE SCALE GENOMIC DNA]</scope>
    <source>
        <strain evidence="2 3">NE40</strain>
    </source>
</reference>
<dbReference type="SUPFAM" id="SSF48695">
    <property type="entry name" value="Multiheme cytochromes"/>
    <property type="match status" value="1"/>
</dbReference>